<organism evidence="5 6">
    <name type="scientific">Natronoglomus mannanivorans</name>
    <dbReference type="NCBI Taxonomy" id="2979990"/>
    <lineage>
        <taxon>Archaea</taxon>
        <taxon>Methanobacteriati</taxon>
        <taxon>Methanobacteriota</taxon>
        <taxon>Stenosarchaea group</taxon>
        <taxon>Halobacteria</taxon>
        <taxon>Halobacteriales</taxon>
        <taxon>Natrialbaceae</taxon>
        <taxon>Natronoglomus</taxon>
    </lineage>
</organism>
<dbReference type="Pfam" id="PF01408">
    <property type="entry name" value="GFO_IDH_MocA"/>
    <property type="match status" value="1"/>
</dbReference>
<dbReference type="PRINTS" id="PR01775">
    <property type="entry name" value="GLFROXRDTASE"/>
</dbReference>
<feature type="domain" description="Gfo/Idh/MocA-like oxidoreductase N-terminal" evidence="3">
    <location>
        <begin position="26"/>
        <end position="148"/>
    </location>
</feature>
<evidence type="ECO:0000313" key="6">
    <source>
        <dbReference type="Proteomes" id="UP001321018"/>
    </source>
</evidence>
<dbReference type="AlphaFoldDB" id="A0AAP2Z1K6"/>
<dbReference type="InterPro" id="IPR036291">
    <property type="entry name" value="NAD(P)-bd_dom_sf"/>
</dbReference>
<evidence type="ECO:0000259" key="3">
    <source>
        <dbReference type="Pfam" id="PF01408"/>
    </source>
</evidence>
<dbReference type="SUPFAM" id="SSF55347">
    <property type="entry name" value="Glyceraldehyde-3-phosphate dehydrogenase-like, C-terminal domain"/>
    <property type="match status" value="1"/>
</dbReference>
<proteinExistence type="inferred from homology"/>
<evidence type="ECO:0000313" key="5">
    <source>
        <dbReference type="EMBL" id="MCU4742798.1"/>
    </source>
</evidence>
<evidence type="ECO:0000259" key="4">
    <source>
        <dbReference type="Pfam" id="PF22725"/>
    </source>
</evidence>
<dbReference type="InterPro" id="IPR049838">
    <property type="entry name" value="XacA-like"/>
</dbReference>
<dbReference type="GO" id="GO:0016491">
    <property type="term" value="F:oxidoreductase activity"/>
    <property type="evidence" value="ECO:0007669"/>
    <property type="project" value="UniProtKB-KW"/>
</dbReference>
<dbReference type="InterPro" id="IPR051317">
    <property type="entry name" value="Gfo/Idh/MocA_oxidoreduct"/>
</dbReference>
<dbReference type="Gene3D" id="3.40.50.720">
    <property type="entry name" value="NAD(P)-binding Rossmann-like Domain"/>
    <property type="match status" value="1"/>
</dbReference>
<evidence type="ECO:0000256" key="2">
    <source>
        <dbReference type="ARBA" id="ARBA00023002"/>
    </source>
</evidence>
<dbReference type="Pfam" id="PF22725">
    <property type="entry name" value="GFO_IDH_MocA_C3"/>
    <property type="match status" value="1"/>
</dbReference>
<dbReference type="NCBIfam" id="NF041392">
    <property type="entry name" value="XylDh_Gfo6_Halo"/>
    <property type="match status" value="1"/>
</dbReference>
<dbReference type="PANTHER" id="PTHR43708:SF5">
    <property type="entry name" value="CONSERVED EXPRESSED OXIDOREDUCTASE (EUROFUNG)-RELATED"/>
    <property type="match status" value="1"/>
</dbReference>
<dbReference type="RefSeq" id="WP_338004613.1">
    <property type="nucleotide sequence ID" value="NZ_JAOPKA010000010.1"/>
</dbReference>
<name>A0AAP2Z1K6_9EURY</name>
<dbReference type="SUPFAM" id="SSF51735">
    <property type="entry name" value="NAD(P)-binding Rossmann-fold domains"/>
    <property type="match status" value="1"/>
</dbReference>
<dbReference type="InterPro" id="IPR000683">
    <property type="entry name" value="Gfo/Idh/MocA-like_OxRdtase_N"/>
</dbReference>
<dbReference type="EMBL" id="JAOPKA010000010">
    <property type="protein sequence ID" value="MCU4742798.1"/>
    <property type="molecule type" value="Genomic_DNA"/>
</dbReference>
<dbReference type="GO" id="GO:0000166">
    <property type="term" value="F:nucleotide binding"/>
    <property type="evidence" value="ECO:0007669"/>
    <property type="project" value="InterPro"/>
</dbReference>
<keyword evidence="2" id="KW-0560">Oxidoreductase</keyword>
<dbReference type="Proteomes" id="UP001321018">
    <property type="component" value="Unassembled WGS sequence"/>
</dbReference>
<sequence>MVWDIVEPFDNFTARDWQGPTDGGPVRIAVVGLGRFASRRALPAIQEADLCEATVAVDLSADDARPVADKFDVERGLGSDDFQQGTASDAYDAVYVATPNTFHYRYVKTAASLGKHVLCEKPLDVTTERARELVDACADAGVTLMTGYRMQIEPIVRRMRALIDDGLIGEPIQLSGKFSNRPPIGGGALQWRTDPEIAGGGALMDLGIYPLNTIRFLLGEDPVAVYGSTATHSPAFEDVDEHVSFELRFPGNVIASCTASLNAYPSSHIEVIGTDGEVRVTSAFGGLTPKRISADRKEIQSEYTGPIADEVVEEFDYFAHCILTDSRPEPDGRDGLADLVAIEGIYESAESGRRITLEY</sequence>
<evidence type="ECO:0000256" key="1">
    <source>
        <dbReference type="ARBA" id="ARBA00010928"/>
    </source>
</evidence>
<dbReference type="InterPro" id="IPR008354">
    <property type="entry name" value="Glc-Fru_OxRdtase_bac"/>
</dbReference>
<comment type="caution">
    <text evidence="5">The sequence shown here is derived from an EMBL/GenBank/DDBJ whole genome shotgun (WGS) entry which is preliminary data.</text>
</comment>
<feature type="domain" description="GFO/IDH/MocA-like oxidoreductase" evidence="4">
    <location>
        <begin position="156"/>
        <end position="278"/>
    </location>
</feature>
<gene>
    <name evidence="5" type="ORF">OB960_15515</name>
</gene>
<dbReference type="Gene3D" id="3.30.360.10">
    <property type="entry name" value="Dihydrodipicolinate Reductase, domain 2"/>
    <property type="match status" value="1"/>
</dbReference>
<reference evidence="5" key="1">
    <citation type="submission" date="2022-09" db="EMBL/GenBank/DDBJ databases">
        <title>Enrichment on poylsaccharides allowed isolation of novel metabolic and taxonomic groups of Haloarchaea.</title>
        <authorList>
            <person name="Sorokin D.Y."/>
            <person name="Elcheninov A.G."/>
            <person name="Khizhniak T.V."/>
            <person name="Kolganova T.V."/>
            <person name="Kublanov I.V."/>
        </authorList>
    </citation>
    <scope>NUCLEOTIDE SEQUENCE</scope>
    <source>
        <strain evidence="5">AArc-xg1-1</strain>
    </source>
</reference>
<dbReference type="InterPro" id="IPR055170">
    <property type="entry name" value="GFO_IDH_MocA-like_dom"/>
</dbReference>
<protein>
    <submittedName>
        <fullName evidence="5">Gfo/Idh/MocA family oxidoreductase</fullName>
    </submittedName>
</protein>
<accession>A0AAP2Z1K6</accession>
<comment type="similarity">
    <text evidence="1">Belongs to the Gfo/Idh/MocA family.</text>
</comment>
<dbReference type="PANTHER" id="PTHR43708">
    <property type="entry name" value="CONSERVED EXPRESSED OXIDOREDUCTASE (EUROFUNG)"/>
    <property type="match status" value="1"/>
</dbReference>